<reference evidence="7" key="1">
    <citation type="journal article" date="2013" name="PLoS ONE">
        <title>Gene expression in gut symbiotic organ of stinkbug affected by extracellular bacterial symbiont.</title>
        <authorList>
            <person name="Futahashi R."/>
            <person name="Tanaka K."/>
            <person name="Tanahashi M."/>
            <person name="Nikoh N."/>
            <person name="Kikuchi Y."/>
            <person name="Lee B.L."/>
            <person name="Fukatsu T."/>
        </authorList>
    </citation>
    <scope>NUCLEOTIDE SEQUENCE</scope>
    <source>
        <tissue evidence="7">Midgut</tissue>
    </source>
</reference>
<dbReference type="InterPro" id="IPR002018">
    <property type="entry name" value="CarbesteraseB"/>
</dbReference>
<evidence type="ECO:0000313" key="7">
    <source>
        <dbReference type="EMBL" id="BAN20684.1"/>
    </source>
</evidence>
<dbReference type="EMBL" id="AK417469">
    <property type="protein sequence ID" value="BAN20684.1"/>
    <property type="molecule type" value="mRNA"/>
</dbReference>
<dbReference type="PROSITE" id="PS00122">
    <property type="entry name" value="CARBOXYLESTERASE_B_1"/>
    <property type="match status" value="1"/>
</dbReference>
<dbReference type="ESTHER" id="9hemi-r4wde3">
    <property type="family name" value="Carb_B_Arthropoda"/>
</dbReference>
<dbReference type="Pfam" id="PF00135">
    <property type="entry name" value="COesterase"/>
    <property type="match status" value="1"/>
</dbReference>
<accession>R4WDE3</accession>
<dbReference type="EC" id="3.1.1.-" evidence="5"/>
<feature type="domain" description="Carboxylesterase type B" evidence="6">
    <location>
        <begin position="61"/>
        <end position="565"/>
    </location>
</feature>
<dbReference type="Gene3D" id="3.40.50.1820">
    <property type="entry name" value="alpha/beta hydrolase"/>
    <property type="match status" value="1"/>
</dbReference>
<comment type="similarity">
    <text evidence="1 5">Belongs to the type-B carboxylesterase/lipase family.</text>
</comment>
<sequence length="575" mass="64745">MYIEYSIISFILVRCVNSGSLFTTIQYYLHYDIRSRSMWWFLALAGFLVPLFSVSAGNDNNPIVNTPLGRVRGFKMSSRGGREFQAFTAIPYAKPPVGMLRFQPPKPVDPWKGLKDATGGVPYCLTMDTFSPEPKAIGVEDCLVVSVFTHNVSGRAPVIVHIHGGGFIVGNADVKPLYLMDEDLVIVDVNYRLGILGFLSFEDEEMPGNQGLKDQSLALRWVQENIASFGGNPDCVTIAGESAGGYSVYHHTVSPLSRGLFHRAIAESGTSYDIGSLMPPGYVRNNAMRLAKYMDCEGNTTQEIVTCLRNADPKELASQLVKYRVWQVDPLSTFRPVLEPPGPGAFLTGKVSDWDHAPVPLLTGVTAAEGLLRALYFITMDMDFNWYNDHFNEVTPSTLGYLATSSEPDEVTKKVKEFYLPKNNISFIDWYKIVQMHSDATFTVGAIMGADNHKGKVYFYFFNYLGEYTLAGKHNRSVVVGAYHMDEMIYLWCLPPYDKLKGPDLKLSNNLVKMWSRFAATGNPTLVNGDIIWDNWSVERHNYLHISDKGFTMEENFLQDRYNFWSTLNYRDKLM</sequence>
<dbReference type="AlphaFoldDB" id="R4WDE3"/>
<proteinExistence type="evidence at transcript level"/>
<evidence type="ECO:0000259" key="6">
    <source>
        <dbReference type="Pfam" id="PF00135"/>
    </source>
</evidence>
<name>R4WDE3_RIPPE</name>
<evidence type="ECO:0000256" key="1">
    <source>
        <dbReference type="ARBA" id="ARBA00005964"/>
    </source>
</evidence>
<evidence type="ECO:0000256" key="4">
    <source>
        <dbReference type="ARBA" id="ARBA00023180"/>
    </source>
</evidence>
<dbReference type="InterPro" id="IPR019826">
    <property type="entry name" value="Carboxylesterase_B_AS"/>
</dbReference>
<evidence type="ECO:0000256" key="2">
    <source>
        <dbReference type="ARBA" id="ARBA00022487"/>
    </source>
</evidence>
<protein>
    <recommendedName>
        <fullName evidence="5">Carboxylic ester hydrolase</fullName>
        <ecNumber evidence="5">3.1.1.-</ecNumber>
    </recommendedName>
</protein>
<evidence type="ECO:0000256" key="3">
    <source>
        <dbReference type="ARBA" id="ARBA00022801"/>
    </source>
</evidence>
<dbReference type="InterPro" id="IPR029058">
    <property type="entry name" value="AB_hydrolase_fold"/>
</dbReference>
<dbReference type="PANTHER" id="PTHR11559">
    <property type="entry name" value="CARBOXYLESTERASE"/>
    <property type="match status" value="1"/>
</dbReference>
<keyword evidence="2" id="KW-0719">Serine esterase</keyword>
<evidence type="ECO:0000256" key="5">
    <source>
        <dbReference type="RuleBase" id="RU361235"/>
    </source>
</evidence>
<dbReference type="InterPro" id="IPR050309">
    <property type="entry name" value="Type-B_Carboxylest/Lipase"/>
</dbReference>
<keyword evidence="4" id="KW-0325">Glycoprotein</keyword>
<keyword evidence="3 5" id="KW-0378">Hydrolase</keyword>
<organism evidence="7">
    <name type="scientific">Riptortus pedestris</name>
    <name type="common">Bean bug</name>
    <dbReference type="NCBI Taxonomy" id="329032"/>
    <lineage>
        <taxon>Eukaryota</taxon>
        <taxon>Metazoa</taxon>
        <taxon>Ecdysozoa</taxon>
        <taxon>Arthropoda</taxon>
        <taxon>Hexapoda</taxon>
        <taxon>Insecta</taxon>
        <taxon>Pterygota</taxon>
        <taxon>Neoptera</taxon>
        <taxon>Paraneoptera</taxon>
        <taxon>Hemiptera</taxon>
        <taxon>Heteroptera</taxon>
        <taxon>Panheteroptera</taxon>
        <taxon>Pentatomomorpha</taxon>
        <taxon>Coreoidea</taxon>
        <taxon>Alydidae</taxon>
        <taxon>Riptortus</taxon>
    </lineage>
</organism>
<dbReference type="SUPFAM" id="SSF53474">
    <property type="entry name" value="alpha/beta-Hydrolases"/>
    <property type="match status" value="1"/>
</dbReference>
<dbReference type="GO" id="GO:0052689">
    <property type="term" value="F:carboxylic ester hydrolase activity"/>
    <property type="evidence" value="ECO:0007669"/>
    <property type="project" value="UniProtKB-KW"/>
</dbReference>